<gene>
    <name evidence="1" type="ORF">K458DRAFT_44189</name>
</gene>
<dbReference type="InterPro" id="IPR011990">
    <property type="entry name" value="TPR-like_helical_dom_sf"/>
</dbReference>
<protein>
    <submittedName>
        <fullName evidence="1">Uncharacterized protein</fullName>
    </submittedName>
</protein>
<name>A0A6G1IYD5_9PLEO</name>
<dbReference type="EMBL" id="MU005584">
    <property type="protein sequence ID" value="KAF2683262.1"/>
    <property type="molecule type" value="Genomic_DNA"/>
</dbReference>
<accession>A0A6G1IYD5</accession>
<dbReference type="Gene3D" id="1.25.40.10">
    <property type="entry name" value="Tetratricopeptide repeat domain"/>
    <property type="match status" value="1"/>
</dbReference>
<sequence>MPEDTFFFLLQLRLGVQKRRAGPRGCCDLLVPPCYRCPTFLPRRHGDKLNTATADCDKTNESGKSEDICMKELKIAEDVLGPYHPPTVQLYIDFGDFYRLQRPTSPLQAEHYYRTALKKSEKMYGFSHRITVGILIPLIEVTWGYEKPE</sequence>
<dbReference type="AlphaFoldDB" id="A0A6G1IYD5"/>
<keyword evidence="2" id="KW-1185">Reference proteome</keyword>
<proteinExistence type="predicted"/>
<dbReference type="Proteomes" id="UP000799291">
    <property type="component" value="Unassembled WGS sequence"/>
</dbReference>
<reference evidence="1" key="1">
    <citation type="journal article" date="2020" name="Stud. Mycol.">
        <title>101 Dothideomycetes genomes: a test case for predicting lifestyles and emergence of pathogens.</title>
        <authorList>
            <person name="Haridas S."/>
            <person name="Albert R."/>
            <person name="Binder M."/>
            <person name="Bloem J."/>
            <person name="Labutti K."/>
            <person name="Salamov A."/>
            <person name="Andreopoulos B."/>
            <person name="Baker S."/>
            <person name="Barry K."/>
            <person name="Bills G."/>
            <person name="Bluhm B."/>
            <person name="Cannon C."/>
            <person name="Castanera R."/>
            <person name="Culley D."/>
            <person name="Daum C."/>
            <person name="Ezra D."/>
            <person name="Gonzalez J."/>
            <person name="Henrissat B."/>
            <person name="Kuo A."/>
            <person name="Liang C."/>
            <person name="Lipzen A."/>
            <person name="Lutzoni F."/>
            <person name="Magnuson J."/>
            <person name="Mondo S."/>
            <person name="Nolan M."/>
            <person name="Ohm R."/>
            <person name="Pangilinan J."/>
            <person name="Park H.-J."/>
            <person name="Ramirez L."/>
            <person name="Alfaro M."/>
            <person name="Sun H."/>
            <person name="Tritt A."/>
            <person name="Yoshinaga Y."/>
            <person name="Zwiers L.-H."/>
            <person name="Turgeon B."/>
            <person name="Goodwin S."/>
            <person name="Spatafora J."/>
            <person name="Crous P."/>
            <person name="Grigoriev I."/>
        </authorList>
    </citation>
    <scope>NUCLEOTIDE SEQUENCE</scope>
    <source>
        <strain evidence="1">CBS 122367</strain>
    </source>
</reference>
<evidence type="ECO:0000313" key="2">
    <source>
        <dbReference type="Proteomes" id="UP000799291"/>
    </source>
</evidence>
<evidence type="ECO:0000313" key="1">
    <source>
        <dbReference type="EMBL" id="KAF2683262.1"/>
    </source>
</evidence>
<organism evidence="1 2">
    <name type="scientific">Lentithecium fluviatile CBS 122367</name>
    <dbReference type="NCBI Taxonomy" id="1168545"/>
    <lineage>
        <taxon>Eukaryota</taxon>
        <taxon>Fungi</taxon>
        <taxon>Dikarya</taxon>
        <taxon>Ascomycota</taxon>
        <taxon>Pezizomycotina</taxon>
        <taxon>Dothideomycetes</taxon>
        <taxon>Pleosporomycetidae</taxon>
        <taxon>Pleosporales</taxon>
        <taxon>Massarineae</taxon>
        <taxon>Lentitheciaceae</taxon>
        <taxon>Lentithecium</taxon>
    </lineage>
</organism>